<sequence length="295" mass="34082">MNLFEILKKIPESQNFVGPIPSYLYGAFRRKSISFFNGLTDENTIVYWFQSRSFTIDLRLKHRSETPVNERQGWIGHTLWDTEQALLSWQVSDTANYQNHVQWPEPAKLHAIGNCILEFSPSNVYVEDWRQQVHSGLYLGLRLKTAVDVESGEQLNMDGGLIICDQHVAYTLTRLPKIQNIVSHLDLTADGLESNNIEHIESFEVSIGTDGHTKYYSTSSEQTDQPFNFDDFEIIDDSTLQQRTSLNGRQIDLIFDIDIYQSNYLFQQQTLTTPDSEHWLKSEESHLLHHAKLTL</sequence>
<accession>A0A7Y2RGF0</accession>
<name>A0A7Y2RGF0_9GAMM</name>
<reference evidence="1 2" key="1">
    <citation type="submission" date="2020-04" db="EMBL/GenBank/DDBJ databases">
        <title>Acinetobacter Taxon 24.</title>
        <authorList>
            <person name="Nemec A."/>
            <person name="Radolfova-Krizova L."/>
            <person name="Higgins P.G."/>
            <person name="Spanelova P."/>
        </authorList>
    </citation>
    <scope>NUCLEOTIDE SEQUENCE [LARGE SCALE GENOMIC DNA]</scope>
    <source>
        <strain evidence="1 2">ANC 5380</strain>
    </source>
</reference>
<protein>
    <submittedName>
        <fullName evidence="1">Uncharacterized protein</fullName>
    </submittedName>
</protein>
<dbReference type="Proteomes" id="UP000569202">
    <property type="component" value="Unassembled WGS sequence"/>
</dbReference>
<dbReference type="EMBL" id="JABERL010000029">
    <property type="protein sequence ID" value="NNH78280.1"/>
    <property type="molecule type" value="Genomic_DNA"/>
</dbReference>
<comment type="caution">
    <text evidence="1">The sequence shown here is derived from an EMBL/GenBank/DDBJ whole genome shotgun (WGS) entry which is preliminary data.</text>
</comment>
<gene>
    <name evidence="1" type="ORF">HLH17_11485</name>
</gene>
<dbReference type="RefSeq" id="WP_171540708.1">
    <property type="nucleotide sequence ID" value="NZ_JABERL010000029.1"/>
</dbReference>
<evidence type="ECO:0000313" key="1">
    <source>
        <dbReference type="EMBL" id="NNH78280.1"/>
    </source>
</evidence>
<evidence type="ECO:0000313" key="2">
    <source>
        <dbReference type="Proteomes" id="UP000569202"/>
    </source>
</evidence>
<proteinExistence type="predicted"/>
<dbReference type="AlphaFoldDB" id="A0A7Y2RGF0"/>
<organism evidence="1 2">
    <name type="scientific">Acinetobacter terrae</name>
    <dbReference type="NCBI Taxonomy" id="2731247"/>
    <lineage>
        <taxon>Bacteria</taxon>
        <taxon>Pseudomonadati</taxon>
        <taxon>Pseudomonadota</taxon>
        <taxon>Gammaproteobacteria</taxon>
        <taxon>Moraxellales</taxon>
        <taxon>Moraxellaceae</taxon>
        <taxon>Acinetobacter</taxon>
        <taxon>Acinetobacter Taxon 24</taxon>
    </lineage>
</organism>